<feature type="transmembrane region" description="Helical" evidence="1">
    <location>
        <begin position="6"/>
        <end position="24"/>
    </location>
</feature>
<protein>
    <submittedName>
        <fullName evidence="2">Uncharacterized protein</fullName>
    </submittedName>
</protein>
<dbReference type="EMBL" id="JAUOPU010000033">
    <property type="protein sequence ID" value="MDO6544891.1"/>
    <property type="molecule type" value="Genomic_DNA"/>
</dbReference>
<gene>
    <name evidence="2" type="ORF">Q4568_20350</name>
</gene>
<feature type="transmembrane region" description="Helical" evidence="1">
    <location>
        <begin position="58"/>
        <end position="80"/>
    </location>
</feature>
<keyword evidence="1" id="KW-1133">Transmembrane helix</keyword>
<keyword evidence="1" id="KW-0812">Transmembrane</keyword>
<organism evidence="2 3">
    <name type="scientific">Photobacterium sanguinicancri</name>
    <dbReference type="NCBI Taxonomy" id="875932"/>
    <lineage>
        <taxon>Bacteria</taxon>
        <taxon>Pseudomonadati</taxon>
        <taxon>Pseudomonadota</taxon>
        <taxon>Gammaproteobacteria</taxon>
        <taxon>Vibrionales</taxon>
        <taxon>Vibrionaceae</taxon>
        <taxon>Photobacterium</taxon>
    </lineage>
</organism>
<evidence type="ECO:0000313" key="3">
    <source>
        <dbReference type="Proteomes" id="UP001170624"/>
    </source>
</evidence>
<name>A0AAW7Y9I2_9GAMM</name>
<comment type="caution">
    <text evidence="2">The sequence shown here is derived from an EMBL/GenBank/DDBJ whole genome shotgun (WGS) entry which is preliminary data.</text>
</comment>
<reference evidence="2" key="1">
    <citation type="submission" date="2023-07" db="EMBL/GenBank/DDBJ databases">
        <title>Genome content predicts the carbon catabolic preferences of heterotrophic bacteria.</title>
        <authorList>
            <person name="Gralka M."/>
        </authorList>
    </citation>
    <scope>NUCLEOTIDE SEQUENCE</scope>
    <source>
        <strain evidence="2">G2M05</strain>
    </source>
</reference>
<dbReference type="Proteomes" id="UP001170624">
    <property type="component" value="Unassembled WGS sequence"/>
</dbReference>
<keyword evidence="1" id="KW-0472">Membrane</keyword>
<dbReference type="RefSeq" id="WP_303501263.1">
    <property type="nucleotide sequence ID" value="NZ_JAUOPU010000033.1"/>
</dbReference>
<accession>A0AAW7Y9I2</accession>
<proteinExistence type="predicted"/>
<evidence type="ECO:0000256" key="1">
    <source>
        <dbReference type="SAM" id="Phobius"/>
    </source>
</evidence>
<sequence>MNKMVASGVFGGLIPVLGLIVLLAGDSHFPVMKWPLEAFQGLVFSLVLGLSISQYLAYFFSAMLFITLFAVGYAIGCKIYRRLSRS</sequence>
<evidence type="ECO:0000313" key="2">
    <source>
        <dbReference type="EMBL" id="MDO6544891.1"/>
    </source>
</evidence>
<dbReference type="AlphaFoldDB" id="A0AAW7Y9I2"/>